<dbReference type="Gene3D" id="3.40.50.2300">
    <property type="match status" value="1"/>
</dbReference>
<dbReference type="Proteomes" id="UP001283361">
    <property type="component" value="Unassembled WGS sequence"/>
</dbReference>
<evidence type="ECO:0000313" key="2">
    <source>
        <dbReference type="Proteomes" id="UP001283361"/>
    </source>
</evidence>
<keyword evidence="2" id="KW-1185">Reference proteome</keyword>
<dbReference type="EMBL" id="JAWDGP010002405">
    <property type="protein sequence ID" value="KAK3783512.1"/>
    <property type="molecule type" value="Genomic_DNA"/>
</dbReference>
<protein>
    <submittedName>
        <fullName evidence="1">Uncharacterized protein</fullName>
    </submittedName>
</protein>
<dbReference type="AlphaFoldDB" id="A0AAE1DUR9"/>
<evidence type="ECO:0000313" key="1">
    <source>
        <dbReference type="EMBL" id="KAK3783512.1"/>
    </source>
</evidence>
<organism evidence="1 2">
    <name type="scientific">Elysia crispata</name>
    <name type="common">lettuce slug</name>
    <dbReference type="NCBI Taxonomy" id="231223"/>
    <lineage>
        <taxon>Eukaryota</taxon>
        <taxon>Metazoa</taxon>
        <taxon>Spiralia</taxon>
        <taxon>Lophotrochozoa</taxon>
        <taxon>Mollusca</taxon>
        <taxon>Gastropoda</taxon>
        <taxon>Heterobranchia</taxon>
        <taxon>Euthyneura</taxon>
        <taxon>Panpulmonata</taxon>
        <taxon>Sacoglossa</taxon>
        <taxon>Placobranchoidea</taxon>
        <taxon>Plakobranchidae</taxon>
        <taxon>Elysia</taxon>
    </lineage>
</organism>
<gene>
    <name evidence="1" type="ORF">RRG08_008849</name>
</gene>
<name>A0AAE1DUR9_9GAST</name>
<reference evidence="1" key="1">
    <citation type="journal article" date="2023" name="G3 (Bethesda)">
        <title>A reference genome for the long-term kleptoplast-retaining sea slug Elysia crispata morphotype clarki.</title>
        <authorList>
            <person name="Eastman K.E."/>
            <person name="Pendleton A.L."/>
            <person name="Shaikh M.A."/>
            <person name="Suttiyut T."/>
            <person name="Ogas R."/>
            <person name="Tomko P."/>
            <person name="Gavelis G."/>
            <person name="Widhalm J.R."/>
            <person name="Wisecaver J.H."/>
        </authorList>
    </citation>
    <scope>NUCLEOTIDE SEQUENCE</scope>
    <source>
        <strain evidence="1">ECLA1</strain>
    </source>
</reference>
<proteinExistence type="predicted"/>
<comment type="caution">
    <text evidence="1">The sequence shown here is derived from an EMBL/GenBank/DDBJ whole genome shotgun (WGS) entry which is preliminary data.</text>
</comment>
<sequence length="147" mass="16358">MDLSSWSAVPVGVGDHVPPRLSVTTFHNQVDPLPPPVHLPSPSQIFSQSISRFPFIFPAALSASKGHGMQIIGGAEELEVVAMAKDAKDILKKKLQISVEKLDLEKLHGDKYVRFIIAWYPDNWFKVKDNHHICTVEQLEEAHIGSL</sequence>
<accession>A0AAE1DUR9</accession>